<dbReference type="InterPro" id="IPR027417">
    <property type="entry name" value="P-loop_NTPase"/>
</dbReference>
<dbReference type="Proteomes" id="UP000284543">
    <property type="component" value="Unassembled WGS sequence"/>
</dbReference>
<reference evidence="2 3" key="1">
    <citation type="submission" date="2018-08" db="EMBL/GenBank/DDBJ databases">
        <title>A genome reference for cultivated species of the human gut microbiota.</title>
        <authorList>
            <person name="Zou Y."/>
            <person name="Xue W."/>
            <person name="Luo G."/>
        </authorList>
    </citation>
    <scope>NUCLEOTIDE SEQUENCE [LARGE SCALE GENOMIC DNA]</scope>
    <source>
        <strain evidence="2 3">AF14-18</strain>
    </source>
</reference>
<name>A0A412Z6N7_9FIRM</name>
<dbReference type="PANTHER" id="PTHR43581">
    <property type="entry name" value="ATP/GTP PHOSPHATASE"/>
    <property type="match status" value="1"/>
</dbReference>
<dbReference type="AlphaFoldDB" id="A0A412Z6N7"/>
<dbReference type="SUPFAM" id="SSF52540">
    <property type="entry name" value="P-loop containing nucleoside triphosphate hydrolases"/>
    <property type="match status" value="1"/>
</dbReference>
<accession>A0A412Z6N7</accession>
<dbReference type="InterPro" id="IPR051396">
    <property type="entry name" value="Bact_Antivir_Def_Nuclease"/>
</dbReference>
<sequence length="641" mass="74414">MGRLIYVWYCNFEGNRRHCYGAVLSQEYLVTTDIVKNAHPVSVRVKINNNKEYACQKDFYGKNIDCVTAVVGENGSGKTTFAQMLMNYEYPGIKKANSFFWIEVSDDGELILYKNQIEVQNVTGAGFEFELRDWNTNLLSMVYLSNMFNFAELCGSNELEDVGRNNYLARQVYTPAALLKTSRENAKKGTYGYKTFDNQYFVPIQKYAEEMERSDIQAYIKKQEELIIEGYMSSSEAIKKELDIFQCCEIKIREFAEDLITDAVRDKSQSSSHMADAKKCYEMLRTTVLKDQKENFWLNIYILCVAEIYLAFCGYDGRQGREILAEIKNRAVNPGCEAICYLRTLISSIKGIEKLGWGIQIKGCLDILNKYFSQMGERLQRDRAQKNYLDLKDWELGVQDFEDIKNLVEWYSKELKKPQSFFKRNLRFDIGPVSTGELALLNLFSYIADAMAKNPLQTRFLIIIDEIDAGLHPRWQQKIMKFLLDWLGSFKEYRFQLIVTSHSPIVLSDILKEHVILLSGDATVRSMESPTFGANIAMQFLDVFYMDKGNIGEFAKEKIGNLISRIDRFQTNDSEERRELLYLAGSVGDPVARRELQNRIMKKNPLHVSFMEEWERSSDEERRKVLEYMRKQHNTEAKGDR</sequence>
<proteinExistence type="predicted"/>
<organism evidence="2 3">
    <name type="scientific">Enterocloster bolteae</name>
    <dbReference type="NCBI Taxonomy" id="208479"/>
    <lineage>
        <taxon>Bacteria</taxon>
        <taxon>Bacillati</taxon>
        <taxon>Bacillota</taxon>
        <taxon>Clostridia</taxon>
        <taxon>Lachnospirales</taxon>
        <taxon>Lachnospiraceae</taxon>
        <taxon>Enterocloster</taxon>
    </lineage>
</organism>
<evidence type="ECO:0000313" key="2">
    <source>
        <dbReference type="EMBL" id="RGV75620.1"/>
    </source>
</evidence>
<dbReference type="GO" id="GO:0005524">
    <property type="term" value="F:ATP binding"/>
    <property type="evidence" value="ECO:0007669"/>
    <property type="project" value="InterPro"/>
</dbReference>
<comment type="caution">
    <text evidence="2">The sequence shown here is derived from an EMBL/GenBank/DDBJ whole genome shotgun (WGS) entry which is preliminary data.</text>
</comment>
<dbReference type="PANTHER" id="PTHR43581:SF2">
    <property type="entry name" value="EXCINUCLEASE ATPASE SUBUNIT"/>
    <property type="match status" value="1"/>
</dbReference>
<dbReference type="SMART" id="SM00382">
    <property type="entry name" value="AAA"/>
    <property type="match status" value="1"/>
</dbReference>
<evidence type="ECO:0000313" key="3">
    <source>
        <dbReference type="Proteomes" id="UP000284543"/>
    </source>
</evidence>
<gene>
    <name evidence="2" type="ORF">DWW02_15100</name>
</gene>
<dbReference type="GO" id="GO:0016887">
    <property type="term" value="F:ATP hydrolysis activity"/>
    <property type="evidence" value="ECO:0007669"/>
    <property type="project" value="InterPro"/>
</dbReference>
<evidence type="ECO:0000259" key="1">
    <source>
        <dbReference type="SMART" id="SM00382"/>
    </source>
</evidence>
<feature type="domain" description="AAA+ ATPase" evidence="1">
    <location>
        <begin position="64"/>
        <end position="521"/>
    </location>
</feature>
<dbReference type="Pfam" id="PF13304">
    <property type="entry name" value="AAA_21"/>
    <property type="match status" value="1"/>
</dbReference>
<dbReference type="Gene3D" id="3.40.50.300">
    <property type="entry name" value="P-loop containing nucleotide triphosphate hydrolases"/>
    <property type="match status" value="2"/>
</dbReference>
<dbReference type="RefSeq" id="WP_118018843.1">
    <property type="nucleotide sequence ID" value="NZ_CAUHGS010000004.1"/>
</dbReference>
<dbReference type="InterPro" id="IPR003593">
    <property type="entry name" value="AAA+_ATPase"/>
</dbReference>
<dbReference type="EMBL" id="QRZM01000005">
    <property type="protein sequence ID" value="RGV75620.1"/>
    <property type="molecule type" value="Genomic_DNA"/>
</dbReference>
<protein>
    <recommendedName>
        <fullName evidence="1">AAA+ ATPase domain-containing protein</fullName>
    </recommendedName>
</protein>
<dbReference type="InterPro" id="IPR003959">
    <property type="entry name" value="ATPase_AAA_core"/>
</dbReference>